<evidence type="ECO:0000313" key="1">
    <source>
        <dbReference type="EMBL" id="BAW17360.1"/>
    </source>
</evidence>
<sequence length="71" mass="8615">MGKIIHFSHISILSNNKLHYKVCLPNFYRFKFKFYPLAQLHKTLLLVSTNHKFSANRHFITFLICYYFRGF</sequence>
<accession>A0AAD1C8L2</accession>
<organism evidence="1 2">
    <name type="scientific">Streptococcus intermedius</name>
    <dbReference type="NCBI Taxonomy" id="1338"/>
    <lineage>
        <taxon>Bacteria</taxon>
        <taxon>Bacillati</taxon>
        <taxon>Bacillota</taxon>
        <taxon>Bacilli</taxon>
        <taxon>Lactobacillales</taxon>
        <taxon>Streptococcaceae</taxon>
        <taxon>Streptococcus</taxon>
        <taxon>Streptococcus anginosus group</taxon>
    </lineage>
</organism>
<dbReference type="EMBL" id="AP014880">
    <property type="protein sequence ID" value="BAW17360.1"/>
    <property type="molecule type" value="Genomic_DNA"/>
</dbReference>
<evidence type="ECO:0000313" key="2">
    <source>
        <dbReference type="Proteomes" id="UP000217792"/>
    </source>
</evidence>
<dbReference type="AlphaFoldDB" id="A0AAD1C8L2"/>
<gene>
    <name evidence="1" type="ORF">SITYG_13810</name>
</gene>
<protein>
    <submittedName>
        <fullName evidence="1">Uncharacterized protein</fullName>
    </submittedName>
</protein>
<reference evidence="1 2" key="1">
    <citation type="journal article" date="2017" name="Infect. Immun.">
        <title>Characterization of the Pathogenicity of Streptococcus intermedius TYG1620 Isolated from a Human Brain Abscess Based on the Complete Genome Sequence with Transcriptome Analysis and Transposon Mutagenesis in a Murine Subcutaneous Abscess Model.</title>
        <authorList>
            <person name="Hasegawa N."/>
            <person name="Sekizuka T."/>
            <person name="Sugi Y."/>
            <person name="Kawakami N."/>
            <person name="Ogasawara Y."/>
            <person name="Kato K."/>
            <person name="Yamashita A."/>
            <person name="Takeuchi F."/>
            <person name="Kuroda M."/>
        </authorList>
    </citation>
    <scope>NUCLEOTIDE SEQUENCE [LARGE SCALE GENOMIC DNA]</scope>
    <source>
        <strain evidence="1 2">TYG1620</strain>
    </source>
</reference>
<proteinExistence type="predicted"/>
<name>A0AAD1C8L2_STRIT</name>
<dbReference type="Proteomes" id="UP000217792">
    <property type="component" value="Chromosome"/>
</dbReference>